<dbReference type="InterPro" id="IPR020583">
    <property type="entry name" value="Inositol_monoP_metal-BS"/>
</dbReference>
<dbReference type="PRINTS" id="PR00377">
    <property type="entry name" value="IMPHPHTASES"/>
</dbReference>
<organism evidence="5 6">
    <name type="scientific">Sandaracinus amylolyticus</name>
    <dbReference type="NCBI Taxonomy" id="927083"/>
    <lineage>
        <taxon>Bacteria</taxon>
        <taxon>Pseudomonadati</taxon>
        <taxon>Myxococcota</taxon>
        <taxon>Polyangia</taxon>
        <taxon>Polyangiales</taxon>
        <taxon>Sandaracinaceae</taxon>
        <taxon>Sandaracinus</taxon>
    </lineage>
</organism>
<dbReference type="Gene3D" id="3.30.540.10">
    <property type="entry name" value="Fructose-1,6-Bisphosphatase, subunit A, domain 1"/>
    <property type="match status" value="1"/>
</dbReference>
<evidence type="ECO:0000313" key="5">
    <source>
        <dbReference type="EMBL" id="AKF08547.1"/>
    </source>
</evidence>
<dbReference type="GO" id="GO:0007165">
    <property type="term" value="P:signal transduction"/>
    <property type="evidence" value="ECO:0007669"/>
    <property type="project" value="TreeGrafter"/>
</dbReference>
<evidence type="ECO:0000256" key="4">
    <source>
        <dbReference type="PIRSR" id="PIRSR600760-2"/>
    </source>
</evidence>
<evidence type="ECO:0000256" key="3">
    <source>
        <dbReference type="ARBA" id="ARBA00022842"/>
    </source>
</evidence>
<dbReference type="GO" id="GO:0006020">
    <property type="term" value="P:inositol metabolic process"/>
    <property type="evidence" value="ECO:0007669"/>
    <property type="project" value="TreeGrafter"/>
</dbReference>
<accession>A0A0F6YJV4</accession>
<dbReference type="InterPro" id="IPR020550">
    <property type="entry name" value="Inositol_monophosphatase_CS"/>
</dbReference>
<keyword evidence="2" id="KW-0378">Hydrolase</keyword>
<evidence type="ECO:0000313" key="6">
    <source>
        <dbReference type="Proteomes" id="UP000034883"/>
    </source>
</evidence>
<dbReference type="PANTHER" id="PTHR20854:SF4">
    <property type="entry name" value="INOSITOL-1-MONOPHOSPHATASE-RELATED"/>
    <property type="match status" value="1"/>
</dbReference>
<dbReference type="Proteomes" id="UP000034883">
    <property type="component" value="Chromosome"/>
</dbReference>
<feature type="binding site" evidence="4">
    <location>
        <position position="101"/>
    </location>
    <ligand>
        <name>Mg(2+)</name>
        <dbReference type="ChEBI" id="CHEBI:18420"/>
        <label>1</label>
        <note>catalytic</note>
    </ligand>
</feature>
<evidence type="ECO:0000256" key="2">
    <source>
        <dbReference type="ARBA" id="ARBA00022801"/>
    </source>
</evidence>
<feature type="binding site" evidence="4">
    <location>
        <position position="104"/>
    </location>
    <ligand>
        <name>Mg(2+)</name>
        <dbReference type="ChEBI" id="CHEBI:18420"/>
        <label>1</label>
        <note>catalytic</note>
    </ligand>
</feature>
<dbReference type="OrthoDB" id="9785695at2"/>
<name>A0A0F6YJV4_9BACT</name>
<dbReference type="PANTHER" id="PTHR20854">
    <property type="entry name" value="INOSITOL MONOPHOSPHATASE"/>
    <property type="match status" value="1"/>
</dbReference>
<feature type="binding site" evidence="4">
    <location>
        <position position="103"/>
    </location>
    <ligand>
        <name>Mg(2+)</name>
        <dbReference type="ChEBI" id="CHEBI:18420"/>
        <label>1</label>
        <note>catalytic</note>
    </ligand>
</feature>
<dbReference type="Gene3D" id="3.40.190.80">
    <property type="match status" value="1"/>
</dbReference>
<dbReference type="KEGG" id="samy:DB32_005696"/>
<gene>
    <name evidence="5" type="ORF">DB32_005696</name>
</gene>
<dbReference type="AlphaFoldDB" id="A0A0F6YJV4"/>
<proteinExistence type="predicted"/>
<comment type="cofactor">
    <cofactor evidence="4">
        <name>Mg(2+)</name>
        <dbReference type="ChEBI" id="CHEBI:18420"/>
    </cofactor>
</comment>
<evidence type="ECO:0000256" key="1">
    <source>
        <dbReference type="ARBA" id="ARBA00022723"/>
    </source>
</evidence>
<dbReference type="InterPro" id="IPR000760">
    <property type="entry name" value="Inositol_monophosphatase-like"/>
</dbReference>
<dbReference type="RefSeq" id="WP_053235676.1">
    <property type="nucleotide sequence ID" value="NZ_CP011125.1"/>
</dbReference>
<dbReference type="EMBL" id="CP011125">
    <property type="protein sequence ID" value="AKF08547.1"/>
    <property type="molecule type" value="Genomic_DNA"/>
</dbReference>
<feature type="binding site" evidence="4">
    <location>
        <position position="226"/>
    </location>
    <ligand>
        <name>Mg(2+)</name>
        <dbReference type="ChEBI" id="CHEBI:18420"/>
        <label>1</label>
        <note>catalytic</note>
    </ligand>
</feature>
<protein>
    <submittedName>
        <fullName evidence="5">Histidinol-phosphatase</fullName>
    </submittedName>
</protein>
<keyword evidence="6" id="KW-1185">Reference proteome</keyword>
<dbReference type="PROSITE" id="PS00629">
    <property type="entry name" value="IMP_1"/>
    <property type="match status" value="1"/>
</dbReference>
<dbReference type="PROSITE" id="PS00630">
    <property type="entry name" value="IMP_2"/>
    <property type="match status" value="1"/>
</dbReference>
<dbReference type="STRING" id="927083.DB32_005696"/>
<feature type="binding site" evidence="4">
    <location>
        <position position="84"/>
    </location>
    <ligand>
        <name>Mg(2+)</name>
        <dbReference type="ChEBI" id="CHEBI:18420"/>
        <label>1</label>
        <note>catalytic</note>
    </ligand>
</feature>
<dbReference type="SUPFAM" id="SSF56655">
    <property type="entry name" value="Carbohydrate phosphatase"/>
    <property type="match status" value="1"/>
</dbReference>
<dbReference type="Pfam" id="PF00459">
    <property type="entry name" value="Inositol_P"/>
    <property type="match status" value="1"/>
</dbReference>
<reference evidence="5 6" key="1">
    <citation type="submission" date="2015-03" db="EMBL/GenBank/DDBJ databases">
        <title>Genome assembly of Sandaracinus amylolyticus DSM 53668.</title>
        <authorList>
            <person name="Sharma G."/>
            <person name="Subramanian S."/>
        </authorList>
    </citation>
    <scope>NUCLEOTIDE SEQUENCE [LARGE SCALE GENOMIC DNA]</scope>
    <source>
        <strain evidence="5 6">DSM 53668</strain>
    </source>
</reference>
<sequence>MSKGGFDLDRIGGRRALAELIDEVLVAGDAARRMYEAGMIRWTDRTRVERKPDRSPVTEADRAVEERLSGFLRRRYPDTAFLGEETGESGPETAGMRWVLDPIDGTRAFVRGTETWSVLLGLLADGHPVLGIAYMPAAEDLFWAVRGDGAWGNGRPLAVSRVGKLEDATISHGTLQQFTGAAMVPALQRLGERTESQRGFGDFDGYRRLLRGQVDAMIDPAVMPWDVCAASVLVHEAGGVLTSFDGQPTIFGGGAVASNGLFHKDLLALLDEPSR</sequence>
<keyword evidence="1 4" id="KW-0479">Metal-binding</keyword>
<dbReference type="GO" id="GO:0008934">
    <property type="term" value="F:inositol monophosphate 1-phosphatase activity"/>
    <property type="evidence" value="ECO:0007669"/>
    <property type="project" value="TreeGrafter"/>
</dbReference>
<dbReference type="GO" id="GO:0046854">
    <property type="term" value="P:phosphatidylinositol phosphate biosynthetic process"/>
    <property type="evidence" value="ECO:0007669"/>
    <property type="project" value="InterPro"/>
</dbReference>
<keyword evidence="3 4" id="KW-0460">Magnesium</keyword>
<dbReference type="GO" id="GO:0046872">
    <property type="term" value="F:metal ion binding"/>
    <property type="evidence" value="ECO:0007669"/>
    <property type="project" value="UniProtKB-KW"/>
</dbReference>